<proteinExistence type="predicted"/>
<dbReference type="RefSeq" id="WP_119053680.1">
    <property type="nucleotide sequence ID" value="NZ_CP032157.1"/>
</dbReference>
<accession>A0A3B7MV64</accession>
<dbReference type="KEGG" id="pseg:D3H65_29150"/>
<dbReference type="NCBIfam" id="TIGR04183">
    <property type="entry name" value="Por_Secre_tail"/>
    <property type="match status" value="1"/>
</dbReference>
<dbReference type="OrthoDB" id="679550at2"/>
<name>A0A3B7MV64_9BACT</name>
<organism evidence="1 2">
    <name type="scientific">Paraflavitalea soli</name>
    <dbReference type="NCBI Taxonomy" id="2315862"/>
    <lineage>
        <taxon>Bacteria</taxon>
        <taxon>Pseudomonadati</taxon>
        <taxon>Bacteroidota</taxon>
        <taxon>Chitinophagia</taxon>
        <taxon>Chitinophagales</taxon>
        <taxon>Chitinophagaceae</taxon>
        <taxon>Paraflavitalea</taxon>
    </lineage>
</organism>
<dbReference type="InterPro" id="IPR026444">
    <property type="entry name" value="Secre_tail"/>
</dbReference>
<reference evidence="1 2" key="1">
    <citation type="submission" date="2018-09" db="EMBL/GenBank/DDBJ databases">
        <title>Genome sequencing of strain 6GH32-13.</title>
        <authorList>
            <person name="Weon H.-Y."/>
            <person name="Heo J."/>
            <person name="Kwon S.-W."/>
        </authorList>
    </citation>
    <scope>NUCLEOTIDE SEQUENCE [LARGE SCALE GENOMIC DNA]</scope>
    <source>
        <strain evidence="1 2">5GH32-13</strain>
    </source>
</reference>
<evidence type="ECO:0000313" key="2">
    <source>
        <dbReference type="Proteomes" id="UP000263900"/>
    </source>
</evidence>
<dbReference type="EMBL" id="CP032157">
    <property type="protein sequence ID" value="AXY77807.1"/>
    <property type="molecule type" value="Genomic_DNA"/>
</dbReference>
<gene>
    <name evidence="1" type="ORF">D3H65_29150</name>
</gene>
<keyword evidence="2" id="KW-1185">Reference proteome</keyword>
<dbReference type="Proteomes" id="UP000263900">
    <property type="component" value="Chromosome"/>
</dbReference>
<protein>
    <submittedName>
        <fullName evidence="1">T9SS C-terminal target domain-containing protein</fullName>
    </submittedName>
</protein>
<evidence type="ECO:0000313" key="1">
    <source>
        <dbReference type="EMBL" id="AXY77807.1"/>
    </source>
</evidence>
<sequence length="136" mass="15477">MRTTIPERKLPGYTMPLLVIGMLTLFVTTSVAMPAFRSPLIGQPADTILVQKQVNTKKHKIKLYPNATNQVLFFSANGEDGRIYQLFLFNVEGKLVKQVNIRNKETTVLNNMGKGNYLYEVFSEDERLENGQVIIR</sequence>
<dbReference type="AlphaFoldDB" id="A0A3B7MV64"/>